<dbReference type="PANTHER" id="PTHR36973">
    <property type="entry name" value="SLL1456 PROTEIN-RELATED"/>
    <property type="match status" value="1"/>
</dbReference>
<organism evidence="2 3">
    <name type="scientific">Sphingosinicella soli</name>
    <dbReference type="NCBI Taxonomy" id="333708"/>
    <lineage>
        <taxon>Bacteria</taxon>
        <taxon>Pseudomonadati</taxon>
        <taxon>Pseudomonadota</taxon>
        <taxon>Alphaproteobacteria</taxon>
        <taxon>Sphingomonadales</taxon>
        <taxon>Sphingosinicellaceae</taxon>
        <taxon>Sphingosinicella</taxon>
    </lineage>
</organism>
<dbReference type="Pfam" id="PF05050">
    <property type="entry name" value="Methyltransf_21"/>
    <property type="match status" value="1"/>
</dbReference>
<dbReference type="PANTHER" id="PTHR36973:SF4">
    <property type="entry name" value="NODULATION PROTEIN"/>
    <property type="match status" value="1"/>
</dbReference>
<dbReference type="InterPro" id="IPR053188">
    <property type="entry name" value="FkbM_Methyltransferase"/>
</dbReference>
<sequence length="249" mass="27606">MKSFLKRAFTDTLRRREYELKDVQHPLRRAPAFFRAMAPKGLNPGTVVDVGVGYGTPWLMDGFPNAYTVLVEPNEGFRDAAASLMAQRKGEVHFVAAGRAASEMTLNLNVPRPTSSTMSKPSERQVDEFARRGWTRETRAVTVPVMRLDSLDRAAWPKPFLLKIDSEGFELEVLAGATGLFPDVQCLIAEVSVAERYEGGYDFATFIAALDGYGFKLFDITDMLQFGRRGRLSTIDAVFLPKASTLLGA</sequence>
<reference evidence="2 3" key="1">
    <citation type="submission" date="2020-08" db="EMBL/GenBank/DDBJ databases">
        <title>Genomic Encyclopedia of Type Strains, Phase IV (KMG-IV): sequencing the most valuable type-strain genomes for metagenomic binning, comparative biology and taxonomic classification.</title>
        <authorList>
            <person name="Goeker M."/>
        </authorList>
    </citation>
    <scope>NUCLEOTIDE SEQUENCE [LARGE SCALE GENOMIC DNA]</scope>
    <source>
        <strain evidence="2 3">DSM 17328</strain>
    </source>
</reference>
<evidence type="ECO:0000313" key="3">
    <source>
        <dbReference type="Proteomes" id="UP000566324"/>
    </source>
</evidence>
<dbReference type="RefSeq" id="WP_184069780.1">
    <property type="nucleotide sequence ID" value="NZ_JACHNZ010000027.1"/>
</dbReference>
<feature type="domain" description="Methyltransferase FkbM" evidence="1">
    <location>
        <begin position="69"/>
        <end position="217"/>
    </location>
</feature>
<dbReference type="GO" id="GO:0032259">
    <property type="term" value="P:methylation"/>
    <property type="evidence" value="ECO:0007669"/>
    <property type="project" value="UniProtKB-KW"/>
</dbReference>
<name>A0A7W7B2F8_9SPHN</name>
<keyword evidence="2" id="KW-0808">Transferase</keyword>
<dbReference type="SUPFAM" id="SSF53335">
    <property type="entry name" value="S-adenosyl-L-methionine-dependent methyltransferases"/>
    <property type="match status" value="1"/>
</dbReference>
<dbReference type="InterPro" id="IPR029063">
    <property type="entry name" value="SAM-dependent_MTases_sf"/>
</dbReference>
<comment type="caution">
    <text evidence="2">The sequence shown here is derived from an EMBL/GenBank/DDBJ whole genome shotgun (WGS) entry which is preliminary data.</text>
</comment>
<gene>
    <name evidence="2" type="ORF">GGQ98_002398</name>
</gene>
<dbReference type="Proteomes" id="UP000566324">
    <property type="component" value="Unassembled WGS sequence"/>
</dbReference>
<keyword evidence="2" id="KW-0489">Methyltransferase</keyword>
<accession>A0A7W7B2F8</accession>
<dbReference type="AlphaFoldDB" id="A0A7W7B2F8"/>
<keyword evidence="3" id="KW-1185">Reference proteome</keyword>
<evidence type="ECO:0000313" key="2">
    <source>
        <dbReference type="EMBL" id="MBB4632771.1"/>
    </source>
</evidence>
<dbReference type="GO" id="GO:0008171">
    <property type="term" value="F:O-methyltransferase activity"/>
    <property type="evidence" value="ECO:0007669"/>
    <property type="project" value="TreeGrafter"/>
</dbReference>
<proteinExistence type="predicted"/>
<protein>
    <submittedName>
        <fullName evidence="2">FkbM family methyltransferase</fullName>
    </submittedName>
</protein>
<dbReference type="InterPro" id="IPR006342">
    <property type="entry name" value="FkbM_mtfrase"/>
</dbReference>
<dbReference type="EMBL" id="JACHNZ010000027">
    <property type="protein sequence ID" value="MBB4632771.1"/>
    <property type="molecule type" value="Genomic_DNA"/>
</dbReference>
<dbReference type="NCBIfam" id="TIGR01444">
    <property type="entry name" value="fkbM_fam"/>
    <property type="match status" value="1"/>
</dbReference>
<evidence type="ECO:0000259" key="1">
    <source>
        <dbReference type="Pfam" id="PF05050"/>
    </source>
</evidence>
<dbReference type="Gene3D" id="3.40.50.150">
    <property type="entry name" value="Vaccinia Virus protein VP39"/>
    <property type="match status" value="1"/>
</dbReference>